<reference evidence="7 8" key="1">
    <citation type="submission" date="2024-02" db="EMBL/GenBank/DDBJ databases">
        <title>New especies of Spiribacter isolated from saline water.</title>
        <authorList>
            <person name="Leon M.J."/>
            <person name="De La Haba R."/>
            <person name="Sanchez-Porro C."/>
            <person name="Ventosa A."/>
        </authorList>
    </citation>
    <scope>NUCLEOTIDE SEQUENCE [LARGE SCALE GENOMIC DNA]</scope>
    <source>
        <strain evidence="8">ag22IC4-189</strain>
    </source>
</reference>
<keyword evidence="4" id="KW-0597">Phosphoprotein</keyword>
<proteinExistence type="predicted"/>
<dbReference type="PANTHER" id="PTHR44688:SF16">
    <property type="entry name" value="DNA-BINDING TRANSCRIPTIONAL ACTIVATOR DEVR_DOSR"/>
    <property type="match status" value="1"/>
</dbReference>
<dbReference type="EMBL" id="JBAKFF010000001">
    <property type="protein sequence ID" value="MEX0430208.1"/>
    <property type="molecule type" value="Genomic_DNA"/>
</dbReference>
<sequence>MIDALPVHLVDDDAGVAEACRYLLEGLDLEVTYWPGGEDFLAGADLQDPAAVILDMRMPGLDGTAVHERLQAENACLGVVILTGHGDVDLAVDAMKRGAVDFLQKPVGADALQHALATAFERARAHAARRDILARAGQLSDREREIARCVSEGMTNRAIAEALHIAVRTVEVHRARVVEKMGAANSAELAALWQRLD</sequence>
<accession>A0ABV3T4S9</accession>
<evidence type="ECO:0000259" key="6">
    <source>
        <dbReference type="PROSITE" id="PS50110"/>
    </source>
</evidence>
<feature type="domain" description="Response regulatory" evidence="6">
    <location>
        <begin position="6"/>
        <end position="120"/>
    </location>
</feature>
<dbReference type="Pfam" id="PF00072">
    <property type="entry name" value="Response_reg"/>
    <property type="match status" value="1"/>
</dbReference>
<evidence type="ECO:0000256" key="4">
    <source>
        <dbReference type="PROSITE-ProRule" id="PRU00169"/>
    </source>
</evidence>
<feature type="modified residue" description="4-aspartylphosphate" evidence="4">
    <location>
        <position position="55"/>
    </location>
</feature>
<comment type="caution">
    <text evidence="7">The sequence shown here is derived from an EMBL/GenBank/DDBJ whole genome shotgun (WGS) entry which is preliminary data.</text>
</comment>
<dbReference type="Gene3D" id="3.40.50.2300">
    <property type="match status" value="1"/>
</dbReference>
<dbReference type="Gene3D" id="1.10.10.10">
    <property type="entry name" value="Winged helix-like DNA-binding domain superfamily/Winged helix DNA-binding domain"/>
    <property type="match status" value="1"/>
</dbReference>
<dbReference type="InterPro" id="IPR036388">
    <property type="entry name" value="WH-like_DNA-bd_sf"/>
</dbReference>
<dbReference type="SMART" id="SM00421">
    <property type="entry name" value="HTH_LUXR"/>
    <property type="match status" value="1"/>
</dbReference>
<dbReference type="PROSITE" id="PS00622">
    <property type="entry name" value="HTH_LUXR_1"/>
    <property type="match status" value="1"/>
</dbReference>
<evidence type="ECO:0000259" key="5">
    <source>
        <dbReference type="PROSITE" id="PS50043"/>
    </source>
</evidence>
<dbReference type="PROSITE" id="PS50110">
    <property type="entry name" value="RESPONSE_REGULATORY"/>
    <property type="match status" value="1"/>
</dbReference>
<dbReference type="SUPFAM" id="SSF52172">
    <property type="entry name" value="CheY-like"/>
    <property type="match status" value="1"/>
</dbReference>
<gene>
    <name evidence="7" type="ORF">V6X30_02160</name>
</gene>
<dbReference type="InterPro" id="IPR001789">
    <property type="entry name" value="Sig_transdc_resp-reg_receiver"/>
</dbReference>
<protein>
    <submittedName>
        <fullName evidence="7">Response regulator</fullName>
    </submittedName>
</protein>
<dbReference type="SMART" id="SM00448">
    <property type="entry name" value="REC"/>
    <property type="match status" value="1"/>
</dbReference>
<dbReference type="PANTHER" id="PTHR44688">
    <property type="entry name" value="DNA-BINDING TRANSCRIPTIONAL ACTIVATOR DEVR_DOSR"/>
    <property type="match status" value="1"/>
</dbReference>
<evidence type="ECO:0000256" key="2">
    <source>
        <dbReference type="ARBA" id="ARBA00023125"/>
    </source>
</evidence>
<dbReference type="CDD" id="cd06170">
    <property type="entry name" value="LuxR_C_like"/>
    <property type="match status" value="1"/>
</dbReference>
<keyword evidence="1" id="KW-0805">Transcription regulation</keyword>
<keyword evidence="2" id="KW-0238">DNA-binding</keyword>
<dbReference type="Pfam" id="PF00196">
    <property type="entry name" value="GerE"/>
    <property type="match status" value="1"/>
</dbReference>
<dbReference type="Proteomes" id="UP001556637">
    <property type="component" value="Unassembled WGS sequence"/>
</dbReference>
<dbReference type="InterPro" id="IPR011006">
    <property type="entry name" value="CheY-like_superfamily"/>
</dbReference>
<name>A0ABV3T4S9_9GAMM</name>
<dbReference type="InterPro" id="IPR016032">
    <property type="entry name" value="Sig_transdc_resp-reg_C-effctor"/>
</dbReference>
<evidence type="ECO:0000313" key="7">
    <source>
        <dbReference type="EMBL" id="MEX0430208.1"/>
    </source>
</evidence>
<feature type="domain" description="HTH luxR-type" evidence="5">
    <location>
        <begin position="132"/>
        <end position="197"/>
    </location>
</feature>
<organism evidence="7 8">
    <name type="scientific">Spiribacter insolitus</name>
    <dbReference type="NCBI Taxonomy" id="3122417"/>
    <lineage>
        <taxon>Bacteria</taxon>
        <taxon>Pseudomonadati</taxon>
        <taxon>Pseudomonadota</taxon>
        <taxon>Gammaproteobacteria</taxon>
        <taxon>Chromatiales</taxon>
        <taxon>Ectothiorhodospiraceae</taxon>
        <taxon>Spiribacter</taxon>
    </lineage>
</organism>
<keyword evidence="8" id="KW-1185">Reference proteome</keyword>
<dbReference type="RefSeq" id="WP_367983003.1">
    <property type="nucleotide sequence ID" value="NZ_JBAKFF010000001.1"/>
</dbReference>
<dbReference type="PRINTS" id="PR00038">
    <property type="entry name" value="HTHLUXR"/>
</dbReference>
<dbReference type="InterPro" id="IPR000792">
    <property type="entry name" value="Tscrpt_reg_LuxR_C"/>
</dbReference>
<dbReference type="PROSITE" id="PS50043">
    <property type="entry name" value="HTH_LUXR_2"/>
    <property type="match status" value="1"/>
</dbReference>
<evidence type="ECO:0000256" key="1">
    <source>
        <dbReference type="ARBA" id="ARBA00023015"/>
    </source>
</evidence>
<evidence type="ECO:0000313" key="8">
    <source>
        <dbReference type="Proteomes" id="UP001556637"/>
    </source>
</evidence>
<keyword evidence="3" id="KW-0804">Transcription</keyword>
<evidence type="ECO:0000256" key="3">
    <source>
        <dbReference type="ARBA" id="ARBA00023163"/>
    </source>
</evidence>
<dbReference type="SUPFAM" id="SSF46894">
    <property type="entry name" value="C-terminal effector domain of the bipartite response regulators"/>
    <property type="match status" value="1"/>
</dbReference>